<evidence type="ECO:0000256" key="1">
    <source>
        <dbReference type="SAM" id="SignalP"/>
    </source>
</evidence>
<name>A0A840TWE1_9BACT</name>
<protein>
    <submittedName>
        <fullName evidence="2">Uncharacterized protein</fullName>
    </submittedName>
</protein>
<comment type="caution">
    <text evidence="2">The sequence shown here is derived from an EMBL/GenBank/DDBJ whole genome shotgun (WGS) entry which is preliminary data.</text>
</comment>
<evidence type="ECO:0000313" key="2">
    <source>
        <dbReference type="EMBL" id="MBB5285907.1"/>
    </source>
</evidence>
<feature type="signal peptide" evidence="1">
    <location>
        <begin position="1"/>
        <end position="31"/>
    </location>
</feature>
<reference evidence="2 3" key="1">
    <citation type="submission" date="2020-08" db="EMBL/GenBank/DDBJ databases">
        <title>Genomic Encyclopedia of Type Strains, Phase IV (KMG-IV): sequencing the most valuable type-strain genomes for metagenomic binning, comparative biology and taxonomic classification.</title>
        <authorList>
            <person name="Goeker M."/>
        </authorList>
    </citation>
    <scope>NUCLEOTIDE SEQUENCE [LARGE SCALE GENOMIC DNA]</scope>
    <source>
        <strain evidence="2 3">DSM 105074</strain>
    </source>
</reference>
<proteinExistence type="predicted"/>
<evidence type="ECO:0000313" key="3">
    <source>
        <dbReference type="Proteomes" id="UP000557307"/>
    </source>
</evidence>
<gene>
    <name evidence="2" type="ORF">HNQ92_004067</name>
</gene>
<dbReference type="RefSeq" id="WP_184176515.1">
    <property type="nucleotide sequence ID" value="NZ_JACHGF010000007.1"/>
</dbReference>
<keyword evidence="3" id="KW-1185">Reference proteome</keyword>
<feature type="chain" id="PRO_5032879502" evidence="1">
    <location>
        <begin position="32"/>
        <end position="128"/>
    </location>
</feature>
<organism evidence="2 3">
    <name type="scientific">Rhabdobacter roseus</name>
    <dbReference type="NCBI Taxonomy" id="1655419"/>
    <lineage>
        <taxon>Bacteria</taxon>
        <taxon>Pseudomonadati</taxon>
        <taxon>Bacteroidota</taxon>
        <taxon>Cytophagia</taxon>
        <taxon>Cytophagales</taxon>
        <taxon>Cytophagaceae</taxon>
        <taxon>Rhabdobacter</taxon>
    </lineage>
</organism>
<accession>A0A840TWE1</accession>
<dbReference type="EMBL" id="JACHGF010000007">
    <property type="protein sequence ID" value="MBB5285907.1"/>
    <property type="molecule type" value="Genomic_DNA"/>
</dbReference>
<keyword evidence="1" id="KW-0732">Signal</keyword>
<sequence>MRQRKNHETNGSMKKHWMMIGLGLGSLYATAQEVPPSEKVPLPNQEYTCKEVHINTSTHQTTLLGNVDFKTDFLEIKNADTLIYDQKTHGIVALGLKQFSFSGAVYLAKDATHQRLRYKLGDTTAYLD</sequence>
<dbReference type="Proteomes" id="UP000557307">
    <property type="component" value="Unassembled WGS sequence"/>
</dbReference>
<dbReference type="AlphaFoldDB" id="A0A840TWE1"/>